<organism evidence="4">
    <name type="scientific">Schistocephalus solidus</name>
    <name type="common">Tapeworm</name>
    <dbReference type="NCBI Taxonomy" id="70667"/>
    <lineage>
        <taxon>Eukaryota</taxon>
        <taxon>Metazoa</taxon>
        <taxon>Spiralia</taxon>
        <taxon>Lophotrochozoa</taxon>
        <taxon>Platyhelminthes</taxon>
        <taxon>Cestoda</taxon>
        <taxon>Eucestoda</taxon>
        <taxon>Diphyllobothriidea</taxon>
        <taxon>Diphyllobothriidae</taxon>
        <taxon>Schistocephalus</taxon>
    </lineage>
</organism>
<keyword evidence="3" id="KW-1185">Reference proteome</keyword>
<feature type="region of interest" description="Disordered" evidence="1">
    <location>
        <begin position="73"/>
        <end position="112"/>
    </location>
</feature>
<evidence type="ECO:0000313" key="2">
    <source>
        <dbReference type="EMBL" id="VDM02005.1"/>
    </source>
</evidence>
<dbReference type="Proteomes" id="UP000275846">
    <property type="component" value="Unassembled WGS sequence"/>
</dbReference>
<name>A0A183TGM1_SCHSO</name>
<reference evidence="2 3" key="2">
    <citation type="submission" date="2018-11" db="EMBL/GenBank/DDBJ databases">
        <authorList>
            <consortium name="Pathogen Informatics"/>
        </authorList>
    </citation>
    <scope>NUCLEOTIDE SEQUENCE [LARGE SCALE GENOMIC DNA]</scope>
    <source>
        <strain evidence="2 3">NST_G2</strain>
    </source>
</reference>
<feature type="region of interest" description="Disordered" evidence="1">
    <location>
        <begin position="168"/>
        <end position="202"/>
    </location>
</feature>
<evidence type="ECO:0000256" key="1">
    <source>
        <dbReference type="SAM" id="MobiDB-lite"/>
    </source>
</evidence>
<dbReference type="WBParaSite" id="SSLN_0001621001-mRNA-1">
    <property type="protein sequence ID" value="SSLN_0001621001-mRNA-1"/>
    <property type="gene ID" value="SSLN_0001621001"/>
</dbReference>
<accession>A0A183TGM1</accession>
<protein>
    <submittedName>
        <fullName evidence="4">Pecanex-like protein</fullName>
    </submittedName>
</protein>
<sequence>MDDDRVFDVPRNLSLAPNPLEYCLLLDNLPPDFEHLVSDKANLVDILATISSALSEAVSTGLPLELSSSTHFEKVTIEHGPRTPSEPPDDDDEDEVISPLMSPKDVPAPPPPPPPLNFHCLPPQDPRVNRDLAHMSSVFSHRKDEMLRHSMTTDVDFSGPYCNNRLHNQDLQAPYSPNEGTTTRLAPRGLPFAADQTNSPID</sequence>
<dbReference type="EMBL" id="UYSU01040128">
    <property type="protein sequence ID" value="VDM02005.1"/>
    <property type="molecule type" value="Genomic_DNA"/>
</dbReference>
<reference evidence="4" key="1">
    <citation type="submission" date="2016-06" db="UniProtKB">
        <authorList>
            <consortium name="WormBaseParasite"/>
        </authorList>
    </citation>
    <scope>IDENTIFICATION</scope>
</reference>
<evidence type="ECO:0000313" key="3">
    <source>
        <dbReference type="Proteomes" id="UP000275846"/>
    </source>
</evidence>
<feature type="compositionally biased region" description="Acidic residues" evidence="1">
    <location>
        <begin position="87"/>
        <end position="96"/>
    </location>
</feature>
<evidence type="ECO:0000313" key="4">
    <source>
        <dbReference type="WBParaSite" id="SSLN_0001621001-mRNA-1"/>
    </source>
</evidence>
<dbReference type="AlphaFoldDB" id="A0A183TGM1"/>
<gene>
    <name evidence="2" type="ORF">SSLN_LOCUS15619</name>
</gene>
<proteinExistence type="predicted"/>